<comment type="caution">
    <text evidence="5">The sequence shown here is derived from an EMBL/GenBank/DDBJ whole genome shotgun (WGS) entry which is preliminary data.</text>
</comment>
<dbReference type="Pfam" id="PF00440">
    <property type="entry name" value="TetR_N"/>
    <property type="match status" value="1"/>
</dbReference>
<feature type="DNA-binding region" description="H-T-H motif" evidence="2">
    <location>
        <begin position="44"/>
        <end position="63"/>
    </location>
</feature>
<dbReference type="InterPro" id="IPR001647">
    <property type="entry name" value="HTH_TetR"/>
</dbReference>
<dbReference type="AlphaFoldDB" id="A0A9X2HRL7"/>
<dbReference type="PRINTS" id="PR00455">
    <property type="entry name" value="HTHTETR"/>
</dbReference>
<keyword evidence="6" id="KW-1185">Reference proteome</keyword>
<dbReference type="RefSeq" id="WP_254295509.1">
    <property type="nucleotide sequence ID" value="NZ_JAMLDX010000016.1"/>
</dbReference>
<dbReference type="PANTHER" id="PTHR30055:SF146">
    <property type="entry name" value="HTH-TYPE TRANSCRIPTIONAL DUAL REGULATOR CECR"/>
    <property type="match status" value="1"/>
</dbReference>
<name>A0A9X2HRL7_9SPHN</name>
<protein>
    <submittedName>
        <fullName evidence="5">TetR/AcrR family transcriptional regulator</fullName>
    </submittedName>
</protein>
<keyword evidence="1 2" id="KW-0238">DNA-binding</keyword>
<dbReference type="InterPro" id="IPR050109">
    <property type="entry name" value="HTH-type_TetR-like_transc_reg"/>
</dbReference>
<feature type="region of interest" description="Disordered" evidence="3">
    <location>
        <begin position="1"/>
        <end position="22"/>
    </location>
</feature>
<dbReference type="GO" id="GO:0000976">
    <property type="term" value="F:transcription cis-regulatory region binding"/>
    <property type="evidence" value="ECO:0007669"/>
    <property type="project" value="TreeGrafter"/>
</dbReference>
<dbReference type="EMBL" id="JAMLDX010000016">
    <property type="protein sequence ID" value="MCP3732243.1"/>
    <property type="molecule type" value="Genomic_DNA"/>
</dbReference>
<dbReference type="InterPro" id="IPR009057">
    <property type="entry name" value="Homeodomain-like_sf"/>
</dbReference>
<reference evidence="5" key="1">
    <citation type="submission" date="2022-05" db="EMBL/GenBank/DDBJ databases">
        <title>Sphingomonas sp. strain MG17 Genome sequencing and assembly.</title>
        <authorList>
            <person name="Kim I."/>
        </authorList>
    </citation>
    <scope>NUCLEOTIDE SEQUENCE</scope>
    <source>
        <strain evidence="5">MG17</strain>
    </source>
</reference>
<evidence type="ECO:0000256" key="1">
    <source>
        <dbReference type="ARBA" id="ARBA00023125"/>
    </source>
</evidence>
<proteinExistence type="predicted"/>
<dbReference type="Proteomes" id="UP001139451">
    <property type="component" value="Unassembled WGS sequence"/>
</dbReference>
<accession>A0A9X2HRL7</accession>
<evidence type="ECO:0000313" key="6">
    <source>
        <dbReference type="Proteomes" id="UP001139451"/>
    </source>
</evidence>
<evidence type="ECO:0000259" key="4">
    <source>
        <dbReference type="PROSITE" id="PS50977"/>
    </source>
</evidence>
<organism evidence="5 6">
    <name type="scientific">Sphingomonas tagetis</name>
    <dbReference type="NCBI Taxonomy" id="2949092"/>
    <lineage>
        <taxon>Bacteria</taxon>
        <taxon>Pseudomonadati</taxon>
        <taxon>Pseudomonadota</taxon>
        <taxon>Alphaproteobacteria</taxon>
        <taxon>Sphingomonadales</taxon>
        <taxon>Sphingomonadaceae</taxon>
        <taxon>Sphingomonas</taxon>
    </lineage>
</organism>
<dbReference type="PROSITE" id="PS50977">
    <property type="entry name" value="HTH_TETR_2"/>
    <property type="match status" value="1"/>
</dbReference>
<dbReference type="PANTHER" id="PTHR30055">
    <property type="entry name" value="HTH-TYPE TRANSCRIPTIONAL REGULATOR RUTR"/>
    <property type="match status" value="1"/>
</dbReference>
<sequence length="214" mass="23856">MSARPASMNKPQRRKQADRRADTRRRIIDATIRCLYRLGYSSTTFALVAEAADVSRGIISYHFLTKADLMVAVRDAVYLEERRQVDEVRAKLGTEKYLQELPRIVMAGMRREPAIAVNEILLAARADPELSAKLRQEEQEIERHTLASQRDNYAELGVAPPANLAVMSRVAVATFRGLAIAELVQGEDAEIDACVEYVIQLFEKARAPAPSSAS</sequence>
<dbReference type="GO" id="GO:0003700">
    <property type="term" value="F:DNA-binding transcription factor activity"/>
    <property type="evidence" value="ECO:0007669"/>
    <property type="project" value="TreeGrafter"/>
</dbReference>
<gene>
    <name evidence="5" type="ORF">M9978_17620</name>
</gene>
<feature type="domain" description="HTH tetR-type" evidence="4">
    <location>
        <begin position="21"/>
        <end position="81"/>
    </location>
</feature>
<evidence type="ECO:0000256" key="3">
    <source>
        <dbReference type="SAM" id="MobiDB-lite"/>
    </source>
</evidence>
<evidence type="ECO:0000256" key="2">
    <source>
        <dbReference type="PROSITE-ProRule" id="PRU00335"/>
    </source>
</evidence>
<evidence type="ECO:0000313" key="5">
    <source>
        <dbReference type="EMBL" id="MCP3732243.1"/>
    </source>
</evidence>
<dbReference type="Gene3D" id="1.10.357.10">
    <property type="entry name" value="Tetracycline Repressor, domain 2"/>
    <property type="match status" value="1"/>
</dbReference>
<dbReference type="SUPFAM" id="SSF46689">
    <property type="entry name" value="Homeodomain-like"/>
    <property type="match status" value="1"/>
</dbReference>